<dbReference type="InterPro" id="IPR029039">
    <property type="entry name" value="Flavoprotein-like_sf"/>
</dbReference>
<dbReference type="AlphaFoldDB" id="A0A1L8QRS3"/>
<sequence length="188" mass="21246">MKITLLSGSVVGTKTQTTMTIMQKKIQEQYPEASVTLLDLKQLTLQFSDGRNYLDYTDDTRFVTTTLMDSDIILIGSPTFQASIPGTLKNVFDLLPQSAFENKVVGLVMTAGSAKHFLVAEMHLKPIIHYMKGNLVSNYVFIEERDFHQATIVNDDVLLRLDKLIEDAIVLTKAYKQVWAEQEASYDF</sequence>
<evidence type="ECO:0000256" key="1">
    <source>
        <dbReference type="ARBA" id="ARBA00022630"/>
    </source>
</evidence>
<reference evidence="5 6" key="1">
    <citation type="submission" date="2014-12" db="EMBL/GenBank/DDBJ databases">
        <title>Draft genome sequences of 29 type strains of Enterococci.</title>
        <authorList>
            <person name="Zhong Z."/>
            <person name="Sun Z."/>
            <person name="Liu W."/>
            <person name="Zhang W."/>
            <person name="Zhang H."/>
        </authorList>
    </citation>
    <scope>NUCLEOTIDE SEQUENCE [LARGE SCALE GENOMIC DNA]</scope>
    <source>
        <strain evidence="5 6">DSM 17690</strain>
    </source>
</reference>
<dbReference type="Proteomes" id="UP000182149">
    <property type="component" value="Unassembled WGS sequence"/>
</dbReference>
<dbReference type="EMBL" id="JXKD01000010">
    <property type="protein sequence ID" value="OJG10146.1"/>
    <property type="molecule type" value="Genomic_DNA"/>
</dbReference>
<dbReference type="PANTHER" id="PTHR43408:SF2">
    <property type="entry name" value="FMN REDUCTASE (NADPH)"/>
    <property type="match status" value="1"/>
</dbReference>
<keyword evidence="2" id="KW-0288">FMN</keyword>
<keyword evidence="3" id="KW-0560">Oxidoreductase</keyword>
<dbReference type="GO" id="GO:0016491">
    <property type="term" value="F:oxidoreductase activity"/>
    <property type="evidence" value="ECO:0007669"/>
    <property type="project" value="UniProtKB-KW"/>
</dbReference>
<evidence type="ECO:0000313" key="6">
    <source>
        <dbReference type="Proteomes" id="UP000182149"/>
    </source>
</evidence>
<dbReference type="InterPro" id="IPR051814">
    <property type="entry name" value="NAD(P)H-dep_FMN_reductase"/>
</dbReference>
<keyword evidence="6" id="KW-1185">Reference proteome</keyword>
<feature type="domain" description="NADPH-dependent FMN reductase-like" evidence="4">
    <location>
        <begin position="1"/>
        <end position="143"/>
    </location>
</feature>
<organism evidence="5 6">
    <name type="scientific">Enterococcus aquimarinus</name>
    <dbReference type="NCBI Taxonomy" id="328396"/>
    <lineage>
        <taxon>Bacteria</taxon>
        <taxon>Bacillati</taxon>
        <taxon>Bacillota</taxon>
        <taxon>Bacilli</taxon>
        <taxon>Lactobacillales</taxon>
        <taxon>Enterococcaceae</taxon>
        <taxon>Enterococcus</taxon>
    </lineage>
</organism>
<keyword evidence="1" id="KW-0285">Flavoprotein</keyword>
<comment type="caution">
    <text evidence="5">The sequence shown here is derived from an EMBL/GenBank/DDBJ whole genome shotgun (WGS) entry which is preliminary data.</text>
</comment>
<dbReference type="Pfam" id="PF03358">
    <property type="entry name" value="FMN_red"/>
    <property type="match status" value="1"/>
</dbReference>
<dbReference type="PANTHER" id="PTHR43408">
    <property type="entry name" value="FMN REDUCTASE (NADPH)"/>
    <property type="match status" value="1"/>
</dbReference>
<protein>
    <submittedName>
        <fullName evidence="5">FMN reductase</fullName>
    </submittedName>
</protein>
<dbReference type="SUPFAM" id="SSF52218">
    <property type="entry name" value="Flavoproteins"/>
    <property type="match status" value="1"/>
</dbReference>
<accession>A0A1L8QRS3</accession>
<evidence type="ECO:0000256" key="3">
    <source>
        <dbReference type="ARBA" id="ARBA00023002"/>
    </source>
</evidence>
<evidence type="ECO:0000313" key="5">
    <source>
        <dbReference type="EMBL" id="OJG10146.1"/>
    </source>
</evidence>
<proteinExistence type="predicted"/>
<dbReference type="RefSeq" id="WP_071875109.1">
    <property type="nucleotide sequence ID" value="NZ_JBHSHF010000006.1"/>
</dbReference>
<dbReference type="STRING" id="328396.RU93_GL000396"/>
<dbReference type="InterPro" id="IPR005025">
    <property type="entry name" value="FMN_Rdtase-like_dom"/>
</dbReference>
<dbReference type="Gene3D" id="3.40.50.360">
    <property type="match status" value="1"/>
</dbReference>
<dbReference type="OrthoDB" id="9812295at2"/>
<name>A0A1L8QRS3_9ENTE</name>
<gene>
    <name evidence="5" type="ORF">RU93_GL000396</name>
</gene>
<evidence type="ECO:0000256" key="2">
    <source>
        <dbReference type="ARBA" id="ARBA00022643"/>
    </source>
</evidence>
<evidence type="ECO:0000259" key="4">
    <source>
        <dbReference type="Pfam" id="PF03358"/>
    </source>
</evidence>